<evidence type="ECO:0000313" key="9">
    <source>
        <dbReference type="EMBL" id="OIV95497.1"/>
    </source>
</evidence>
<dbReference type="EC" id="5.2.1.8" evidence="3"/>
<evidence type="ECO:0000256" key="3">
    <source>
        <dbReference type="ARBA" id="ARBA00013194"/>
    </source>
</evidence>
<dbReference type="SUPFAM" id="SSF102735">
    <property type="entry name" value="Trigger factor ribosome-binding domain"/>
    <property type="match status" value="1"/>
</dbReference>
<feature type="domain" description="Trigger factor ribosome-binding bacterial" evidence="8">
    <location>
        <begin position="86"/>
        <end position="201"/>
    </location>
</feature>
<evidence type="ECO:0000313" key="10">
    <source>
        <dbReference type="Proteomes" id="UP000188354"/>
    </source>
</evidence>
<keyword evidence="10" id="KW-1185">Reference proteome</keyword>
<dbReference type="FunFam" id="3.30.70.1050:FF:000004">
    <property type="entry name" value="Trigger factor"/>
    <property type="match status" value="1"/>
</dbReference>
<dbReference type="OrthoDB" id="1881930at2759"/>
<keyword evidence="4" id="KW-0697">Rotamase</keyword>
<dbReference type="OMA" id="REHINCH"/>
<evidence type="ECO:0000256" key="1">
    <source>
        <dbReference type="ARBA" id="ARBA00000971"/>
    </source>
</evidence>
<dbReference type="InterPro" id="IPR008881">
    <property type="entry name" value="Trigger_fac_ribosome-bd_bac"/>
</dbReference>
<dbReference type="GO" id="GO:0015031">
    <property type="term" value="P:protein transport"/>
    <property type="evidence" value="ECO:0007669"/>
    <property type="project" value="InterPro"/>
</dbReference>
<dbReference type="PANTHER" id="PTHR30560">
    <property type="entry name" value="TRIGGER FACTOR CHAPERONE AND PEPTIDYL-PROLYL CIS/TRANS ISOMERASE"/>
    <property type="match status" value="1"/>
</dbReference>
<dbReference type="Proteomes" id="UP000188354">
    <property type="component" value="Chromosome LG16"/>
</dbReference>
<dbReference type="Pfam" id="PF05697">
    <property type="entry name" value="Trigger_N"/>
    <property type="match status" value="1"/>
</dbReference>
<dbReference type="PANTHER" id="PTHR30560:SF5">
    <property type="entry name" value="OS09G0515400 PROTEIN"/>
    <property type="match status" value="1"/>
</dbReference>
<sequence length="203" mass="23067">MQTASGTFILSLTPQMTRQKLKLDDFIKPSLNHRRLCLSWKLKHGARDFLKREHINCHPTAAVSDAQTSSAQFDEFSVFVADINDVRERKINIEVSGNKTQKIFDDVFEKMVAAAQPIPGFRRVKGGKTPDIPKDILLEVLGPFNVYRKVIKQIINSTIGEYVEKEHLIVSNDLKVEQSFEDLEASFEAGEKFSFDAVIQLKK</sequence>
<comment type="similarity">
    <text evidence="2">Belongs to the FKBP-type PPIase family. Tig subfamily.</text>
</comment>
<keyword evidence="6" id="KW-0413">Isomerase</keyword>
<evidence type="ECO:0000256" key="7">
    <source>
        <dbReference type="ARBA" id="ARBA00024849"/>
    </source>
</evidence>
<dbReference type="EMBL" id="CM007376">
    <property type="protein sequence ID" value="OIV95497.1"/>
    <property type="molecule type" value="Genomic_DNA"/>
</dbReference>
<dbReference type="Gene3D" id="3.30.70.1050">
    <property type="entry name" value="Trigger factor ribosome-binding domain"/>
    <property type="match status" value="1"/>
</dbReference>
<proteinExistence type="inferred from homology"/>
<reference evidence="9 10" key="1">
    <citation type="journal article" date="2017" name="Plant Biotechnol. J.">
        <title>A comprehensive draft genome sequence for lupin (Lupinus angustifolius), an emerging health food: insights into plant-microbe interactions and legume evolution.</title>
        <authorList>
            <person name="Hane J.K."/>
            <person name="Ming Y."/>
            <person name="Kamphuis L.G."/>
            <person name="Nelson M.N."/>
            <person name="Garg G."/>
            <person name="Atkins C.A."/>
            <person name="Bayer P.E."/>
            <person name="Bravo A."/>
            <person name="Bringans S."/>
            <person name="Cannon S."/>
            <person name="Edwards D."/>
            <person name="Foley R."/>
            <person name="Gao L.L."/>
            <person name="Harrison M.J."/>
            <person name="Huang W."/>
            <person name="Hurgobin B."/>
            <person name="Li S."/>
            <person name="Liu C.W."/>
            <person name="McGrath A."/>
            <person name="Morahan G."/>
            <person name="Murray J."/>
            <person name="Weller J."/>
            <person name="Jian J."/>
            <person name="Singh K.B."/>
        </authorList>
    </citation>
    <scope>NUCLEOTIDE SEQUENCE [LARGE SCALE GENOMIC DNA]</scope>
    <source>
        <strain evidence="10">cv. Tanjil</strain>
        <tissue evidence="9">Whole plant</tissue>
    </source>
</reference>
<organism evidence="9 10">
    <name type="scientific">Lupinus angustifolius</name>
    <name type="common">Narrow-leaved blue lupine</name>
    <dbReference type="NCBI Taxonomy" id="3871"/>
    <lineage>
        <taxon>Eukaryota</taxon>
        <taxon>Viridiplantae</taxon>
        <taxon>Streptophyta</taxon>
        <taxon>Embryophyta</taxon>
        <taxon>Tracheophyta</taxon>
        <taxon>Spermatophyta</taxon>
        <taxon>Magnoliopsida</taxon>
        <taxon>eudicotyledons</taxon>
        <taxon>Gunneridae</taxon>
        <taxon>Pentapetalae</taxon>
        <taxon>rosids</taxon>
        <taxon>fabids</taxon>
        <taxon>Fabales</taxon>
        <taxon>Fabaceae</taxon>
        <taxon>Papilionoideae</taxon>
        <taxon>50 kb inversion clade</taxon>
        <taxon>genistoids sensu lato</taxon>
        <taxon>core genistoids</taxon>
        <taxon>Genisteae</taxon>
        <taxon>Lupinus</taxon>
    </lineage>
</organism>
<evidence type="ECO:0000256" key="5">
    <source>
        <dbReference type="ARBA" id="ARBA00023186"/>
    </source>
</evidence>
<evidence type="ECO:0000259" key="8">
    <source>
        <dbReference type="Pfam" id="PF05697"/>
    </source>
</evidence>
<dbReference type="GO" id="GO:0003755">
    <property type="term" value="F:peptidyl-prolyl cis-trans isomerase activity"/>
    <property type="evidence" value="ECO:0007669"/>
    <property type="project" value="UniProtKB-KW"/>
</dbReference>
<keyword evidence="5" id="KW-0143">Chaperone</keyword>
<evidence type="ECO:0000256" key="4">
    <source>
        <dbReference type="ARBA" id="ARBA00023110"/>
    </source>
</evidence>
<accession>A0A1J7GMG0</accession>
<dbReference type="AlphaFoldDB" id="A0A1J7GMG0"/>
<dbReference type="GO" id="GO:0044183">
    <property type="term" value="F:protein folding chaperone"/>
    <property type="evidence" value="ECO:0007669"/>
    <property type="project" value="TreeGrafter"/>
</dbReference>
<evidence type="ECO:0000256" key="2">
    <source>
        <dbReference type="ARBA" id="ARBA00005464"/>
    </source>
</evidence>
<dbReference type="InterPro" id="IPR036611">
    <property type="entry name" value="Trigger_fac_ribosome-bd_sf"/>
</dbReference>
<comment type="catalytic activity">
    <reaction evidence="1">
        <text>[protein]-peptidylproline (omega=180) = [protein]-peptidylproline (omega=0)</text>
        <dbReference type="Rhea" id="RHEA:16237"/>
        <dbReference type="Rhea" id="RHEA-COMP:10747"/>
        <dbReference type="Rhea" id="RHEA-COMP:10748"/>
        <dbReference type="ChEBI" id="CHEBI:83833"/>
        <dbReference type="ChEBI" id="CHEBI:83834"/>
        <dbReference type="EC" id="5.2.1.8"/>
    </reaction>
</comment>
<protein>
    <recommendedName>
        <fullName evidence="3">peptidylprolyl isomerase</fullName>
        <ecNumber evidence="3">5.2.1.8</ecNumber>
    </recommendedName>
</protein>
<evidence type="ECO:0000256" key="6">
    <source>
        <dbReference type="ARBA" id="ARBA00023235"/>
    </source>
</evidence>
<dbReference type="GO" id="GO:0043022">
    <property type="term" value="F:ribosome binding"/>
    <property type="evidence" value="ECO:0007669"/>
    <property type="project" value="TreeGrafter"/>
</dbReference>
<dbReference type="InterPro" id="IPR005215">
    <property type="entry name" value="Trig_fac"/>
</dbReference>
<dbReference type="GO" id="GO:0043335">
    <property type="term" value="P:protein unfolding"/>
    <property type="evidence" value="ECO:0007669"/>
    <property type="project" value="TreeGrafter"/>
</dbReference>
<dbReference type="STRING" id="3871.A0A1J7GMG0"/>
<comment type="function">
    <text evidence="7">Involved in protein export. Acts as a chaperone by maintaining the newly synthesized protein in an open conformation. Functions as a peptidyl-prolyl cis-trans isomerase.</text>
</comment>
<dbReference type="Gramene" id="OIV95497">
    <property type="protein sequence ID" value="OIV95497"/>
    <property type="gene ID" value="TanjilG_23228"/>
</dbReference>
<name>A0A1J7GMG0_LUPAN</name>
<dbReference type="KEGG" id="lang:109328909"/>
<dbReference type="GO" id="GO:0051083">
    <property type="term" value="P:'de novo' cotranslational protein folding"/>
    <property type="evidence" value="ECO:0007669"/>
    <property type="project" value="TreeGrafter"/>
</dbReference>
<gene>
    <name evidence="9" type="ORF">TanjilG_23228</name>
</gene>